<dbReference type="SUPFAM" id="SSF110296">
    <property type="entry name" value="Oligoxyloglucan reducing end-specific cellobiohydrolase"/>
    <property type="match status" value="1"/>
</dbReference>
<keyword evidence="2" id="KW-1185">Reference proteome</keyword>
<protein>
    <recommendedName>
        <fullName evidence="3">BNR repeat-like domain-containing protein</fullName>
    </recommendedName>
</protein>
<dbReference type="PROSITE" id="PS51257">
    <property type="entry name" value="PROKAR_LIPOPROTEIN"/>
    <property type="match status" value="1"/>
</dbReference>
<accession>A0A285FVP7</accession>
<gene>
    <name evidence="1" type="ORF">SAMN05421748_1011297</name>
</gene>
<evidence type="ECO:0000313" key="1">
    <source>
        <dbReference type="EMBL" id="SNY15208.1"/>
    </source>
</evidence>
<evidence type="ECO:0000313" key="2">
    <source>
        <dbReference type="Proteomes" id="UP000219612"/>
    </source>
</evidence>
<sequence>MIVGMTRAVRALVAVGLLLTTVSCVRSRPESIPERAGLGTVPASDLGFERHAGAVDWPASSDWVPPGSGLRALVPLSSCVLALGDYQNGYRAVTANWTGGPACDRLRLDPAPSAPRDSGERPDGWAGGGVSADAVIVEPGGAILAASSSGLARYRGGKREELARADLSKAGFEGQGSRSRVGGMVRTSSGRIIINADLVDTAGPPPAVLVSDDGGRSMHRVDLPAPAGPHPPSRQLLAVLAADGDTVVAIGYGWQHPGAWRSTDGGRTWSVSAIDGLPEQLILTRVVHSGGRWTAFGGVDRTEKRSQDTTYVLTSTDGLHWKPGPTAGMGAGRITDVTVDASGTLVATGVIDDSRPHVEGVRDDYCGVVWLGDGTHPWRRGELGCGDAPPQAVTTLRDGRVLIAGNRDLWLRATTTS</sequence>
<reference evidence="1 2" key="1">
    <citation type="submission" date="2017-09" db="EMBL/GenBank/DDBJ databases">
        <authorList>
            <person name="Ehlers B."/>
            <person name="Leendertz F.H."/>
        </authorList>
    </citation>
    <scope>NUCLEOTIDE SEQUENCE [LARGE SCALE GENOMIC DNA]</scope>
    <source>
        <strain evidence="1 2">CGMCC 4.6857</strain>
    </source>
</reference>
<evidence type="ECO:0008006" key="3">
    <source>
        <dbReference type="Google" id="ProtNLM"/>
    </source>
</evidence>
<dbReference type="EMBL" id="OBDY01000001">
    <property type="protein sequence ID" value="SNY15208.1"/>
    <property type="molecule type" value="Genomic_DNA"/>
</dbReference>
<dbReference type="Proteomes" id="UP000219612">
    <property type="component" value="Unassembled WGS sequence"/>
</dbReference>
<name>A0A285FVP7_9ACTN</name>
<organism evidence="1 2">
    <name type="scientific">Paractinoplanes atraurantiacus</name>
    <dbReference type="NCBI Taxonomy" id="1036182"/>
    <lineage>
        <taxon>Bacteria</taxon>
        <taxon>Bacillati</taxon>
        <taxon>Actinomycetota</taxon>
        <taxon>Actinomycetes</taxon>
        <taxon>Micromonosporales</taxon>
        <taxon>Micromonosporaceae</taxon>
        <taxon>Paractinoplanes</taxon>
    </lineage>
</organism>
<dbReference type="AlphaFoldDB" id="A0A285FVP7"/>
<dbReference type="InterPro" id="IPR015943">
    <property type="entry name" value="WD40/YVTN_repeat-like_dom_sf"/>
</dbReference>
<proteinExistence type="predicted"/>
<dbReference type="Gene3D" id="2.130.10.10">
    <property type="entry name" value="YVTN repeat-like/Quinoprotein amine dehydrogenase"/>
    <property type="match status" value="1"/>
</dbReference>